<sequence length="133" mass="14392">MRSRLVLLVAIVALIVGALGVVDLFKSQPQPEAVAEVVDNKDEQHVAVWMTTEAYEKGHAISAQGVIKQQLPLSEALTLGVREDAQISFSPSVLLNRSLNPGDVVLPEYQVSPGQPGYIDLLVTEGMTLYPLK</sequence>
<organism evidence="1 2">
    <name type="scientific">Vibrio harveyi</name>
    <name type="common">Beneckea harveyi</name>
    <dbReference type="NCBI Taxonomy" id="669"/>
    <lineage>
        <taxon>Bacteria</taxon>
        <taxon>Pseudomonadati</taxon>
        <taxon>Pseudomonadota</taxon>
        <taxon>Gammaproteobacteria</taxon>
        <taxon>Vibrionales</taxon>
        <taxon>Vibrionaceae</taxon>
        <taxon>Vibrio</taxon>
    </lineage>
</organism>
<evidence type="ECO:0000313" key="2">
    <source>
        <dbReference type="Proteomes" id="UP000008367"/>
    </source>
</evidence>
<protein>
    <submittedName>
        <fullName evidence="1">Flp pilus assembly protein CpaB</fullName>
    </submittedName>
</protein>
<name>A0A454CXH5_VIBHA</name>
<dbReference type="AlphaFoldDB" id="A0A454CXH5"/>
<accession>A0A454CXH5</accession>
<dbReference type="STRING" id="669.AL538_26020"/>
<dbReference type="Proteomes" id="UP000008367">
    <property type="component" value="Unassembled WGS sequence"/>
</dbReference>
<reference evidence="1 2" key="1">
    <citation type="submission" date="2012-10" db="EMBL/GenBank/DDBJ databases">
        <title>Genome sequence of Vibrio Cholerae HENC-02.</title>
        <authorList>
            <person name="Eppinger M."/>
            <person name="Hasan N.A."/>
            <person name="Sengamalay N."/>
            <person name="Hine E."/>
            <person name="Su Q."/>
            <person name="Daugherty S.C."/>
            <person name="Young S."/>
            <person name="Sadzewicz L."/>
            <person name="Tallon L."/>
            <person name="Cebula T.A."/>
            <person name="Ravel J."/>
            <person name="Colwell R.R."/>
        </authorList>
    </citation>
    <scope>NUCLEOTIDE SEQUENCE [LARGE SCALE GENOMIC DNA]</scope>
    <source>
        <strain evidence="1 2">HENC-02</strain>
    </source>
</reference>
<evidence type="ECO:0000313" key="1">
    <source>
        <dbReference type="EMBL" id="EKM31102.1"/>
    </source>
</evidence>
<comment type="caution">
    <text evidence="1">The sequence shown here is derived from an EMBL/GenBank/DDBJ whole genome shotgun (WGS) entry which is preliminary data.</text>
</comment>
<gene>
    <name evidence="1" type="ORF">VCHENC02_3226A</name>
</gene>
<proteinExistence type="predicted"/>
<dbReference type="EMBL" id="AJSR01001340">
    <property type="protein sequence ID" value="EKM31102.1"/>
    <property type="molecule type" value="Genomic_DNA"/>
</dbReference>
<feature type="non-terminal residue" evidence="1">
    <location>
        <position position="133"/>
    </location>
</feature>